<dbReference type="SUPFAM" id="SSF53850">
    <property type="entry name" value="Periplasmic binding protein-like II"/>
    <property type="match status" value="1"/>
</dbReference>
<dbReference type="GO" id="GO:0030313">
    <property type="term" value="C:cell envelope"/>
    <property type="evidence" value="ECO:0007669"/>
    <property type="project" value="UniProtKB-SubCell"/>
</dbReference>
<dbReference type="EMBL" id="JAAGOB010000001">
    <property type="protein sequence ID" value="NED94260.1"/>
    <property type="molecule type" value="Genomic_DNA"/>
</dbReference>
<gene>
    <name evidence="6" type="primary">ngcE</name>
    <name evidence="6" type="ORF">G1H11_02940</name>
</gene>
<evidence type="ECO:0000256" key="2">
    <source>
        <dbReference type="ARBA" id="ARBA00008520"/>
    </source>
</evidence>
<dbReference type="InterPro" id="IPR019546">
    <property type="entry name" value="TAT_signal_bac_arc"/>
</dbReference>
<keyword evidence="4" id="KW-0732">Signal</keyword>
<dbReference type="InterPro" id="IPR006311">
    <property type="entry name" value="TAT_signal"/>
</dbReference>
<dbReference type="PANTHER" id="PTHR43649">
    <property type="entry name" value="ARABINOSE-BINDING PROTEIN-RELATED"/>
    <property type="match status" value="1"/>
</dbReference>
<keyword evidence="7" id="KW-1185">Reference proteome</keyword>
<feature type="compositionally biased region" description="Acidic residues" evidence="5">
    <location>
        <begin position="45"/>
        <end position="62"/>
    </location>
</feature>
<dbReference type="Gene3D" id="3.40.190.10">
    <property type="entry name" value="Periplasmic binding protein-like II"/>
    <property type="match status" value="2"/>
</dbReference>
<reference evidence="6 7" key="1">
    <citation type="submission" date="2020-02" db="EMBL/GenBank/DDBJ databases">
        <authorList>
            <person name="Li X.-J."/>
            <person name="Feng X.-M."/>
        </authorList>
    </citation>
    <scope>NUCLEOTIDE SEQUENCE [LARGE SCALE GENOMIC DNA]</scope>
    <source>
        <strain evidence="6 7">CGMCC 4.7225</strain>
    </source>
</reference>
<comment type="similarity">
    <text evidence="2">Belongs to the bacterial solute-binding protein 1 family.</text>
</comment>
<dbReference type="Proteomes" id="UP000469185">
    <property type="component" value="Unassembled WGS sequence"/>
</dbReference>
<dbReference type="Pfam" id="PF01547">
    <property type="entry name" value="SBP_bac_1"/>
    <property type="match status" value="1"/>
</dbReference>
<evidence type="ECO:0000256" key="4">
    <source>
        <dbReference type="ARBA" id="ARBA00022729"/>
    </source>
</evidence>
<evidence type="ECO:0000256" key="3">
    <source>
        <dbReference type="ARBA" id="ARBA00022448"/>
    </source>
</evidence>
<dbReference type="RefSeq" id="WP_163815797.1">
    <property type="nucleotide sequence ID" value="NZ_JAAGOB010000001.1"/>
</dbReference>
<sequence length="489" mass="53189">MTHRTTRTPQSALSTRRRFLQQLAIGGAVVGPGSAFLASCATGGGDDDDDAAAEEPQGEVSEDNPLGVPTDQPVEIYIFDGGFGDGYATDIHQPIFSERWPDIEINHHAAVDIAGELQARFAANEPPDFVNNSGDGQMDTSQLISDGLVHDLTELFDAPSWDDPSVPVRDTLVPGAIEMGTRDGTPYVLNYAFTVFGIWYNKTLMDENGWPVPTTWAEMLDVCADIADHGIAPWVYQGVTAPRYMNWPLLTMATKLAGPEILVAIDNLEEGAWGHEAIRESAHALWDLGQKGYYLEGVEGMEFRDAQGLWARGEAVFCPSGSWIENEEADAIAEDETFELAMMPEPLLSDDAVMPLETIRATAGEPYFVPAQANNPRGGMEYMRAMLSMEGARGFTEMVTSFTSVLGSSEGVEIAAPGLSSAQAALNAAGENVINWFYTSWYPTMENPGIDQATGALLRGAADVDEWVERCEDVAREIREDDSITKQSR</sequence>
<keyword evidence="3" id="KW-0813">Transport</keyword>
<dbReference type="NCBIfam" id="TIGR03851">
    <property type="entry name" value="chitin_NgcE"/>
    <property type="match status" value="1"/>
</dbReference>
<evidence type="ECO:0000256" key="1">
    <source>
        <dbReference type="ARBA" id="ARBA00004196"/>
    </source>
</evidence>
<proteinExistence type="inferred from homology"/>
<dbReference type="InterPro" id="IPR022386">
    <property type="entry name" value="Chitin_NgcE"/>
</dbReference>
<dbReference type="NCBIfam" id="TIGR01409">
    <property type="entry name" value="TAT_signal_seq"/>
    <property type="match status" value="1"/>
</dbReference>
<accession>A0A6N9YH67</accession>
<evidence type="ECO:0000313" key="6">
    <source>
        <dbReference type="EMBL" id="NED94260.1"/>
    </source>
</evidence>
<dbReference type="PANTHER" id="PTHR43649:SF31">
    <property type="entry name" value="SN-GLYCEROL-3-PHOSPHATE-BINDING PERIPLASMIC PROTEIN UGPB"/>
    <property type="match status" value="1"/>
</dbReference>
<comment type="subcellular location">
    <subcellularLocation>
        <location evidence="1">Cell envelope</location>
    </subcellularLocation>
</comment>
<evidence type="ECO:0000256" key="5">
    <source>
        <dbReference type="SAM" id="MobiDB-lite"/>
    </source>
</evidence>
<feature type="region of interest" description="Disordered" evidence="5">
    <location>
        <begin position="40"/>
        <end position="71"/>
    </location>
</feature>
<organism evidence="6 7">
    <name type="scientific">Phytoactinopolyspora alkaliphila</name>
    <dbReference type="NCBI Taxonomy" id="1783498"/>
    <lineage>
        <taxon>Bacteria</taxon>
        <taxon>Bacillati</taxon>
        <taxon>Actinomycetota</taxon>
        <taxon>Actinomycetes</taxon>
        <taxon>Jiangellales</taxon>
        <taxon>Jiangellaceae</taxon>
        <taxon>Phytoactinopolyspora</taxon>
    </lineage>
</organism>
<dbReference type="InterPro" id="IPR006059">
    <property type="entry name" value="SBP"/>
</dbReference>
<comment type="caution">
    <text evidence="6">The sequence shown here is derived from an EMBL/GenBank/DDBJ whole genome shotgun (WGS) entry which is preliminary data.</text>
</comment>
<dbReference type="AlphaFoldDB" id="A0A6N9YH67"/>
<dbReference type="PROSITE" id="PS51318">
    <property type="entry name" value="TAT"/>
    <property type="match status" value="1"/>
</dbReference>
<dbReference type="InterPro" id="IPR050490">
    <property type="entry name" value="Bact_solute-bd_prot1"/>
</dbReference>
<name>A0A6N9YH67_9ACTN</name>
<evidence type="ECO:0000313" key="7">
    <source>
        <dbReference type="Proteomes" id="UP000469185"/>
    </source>
</evidence>
<protein>
    <submittedName>
        <fullName evidence="6">Carbohydrate ABC transporter, N-acetylglucosamine/diacetylchitobiose-binding protein</fullName>
    </submittedName>
</protein>